<dbReference type="RefSeq" id="WP_088264503.1">
    <property type="nucleotide sequence ID" value="NZ_JASZ02000022.1"/>
</dbReference>
<dbReference type="Proteomes" id="UP000197587">
    <property type="component" value="Unassembled WGS sequence"/>
</dbReference>
<sequence length="243" mass="27482">MKSTVKMPLGVVLFGAAFTLFTLLNSFRLEKKIENFDEINVKRINIIEKDGTIRMVISNKELQHSGRMDGKDWEKRERQAGMIFFNDLGDECGGLVYAAKKTADGKATSGMSITMDRYRDDQVIQILNDESIDAGKIFSQRGFFVNDYPTLNGINQRNEAIKEVEKITDDKARKAKIREISQTHGIRNLLFLGKTKGNSQGLFIADQKGQPKLMIYVDEKGQPKIQTFTETGEIKDFLVTATK</sequence>
<gene>
    <name evidence="1" type="ORF">AP75_09800</name>
</gene>
<dbReference type="AlphaFoldDB" id="A0A2D0A603"/>
<dbReference type="EMBL" id="JASZ02000022">
    <property type="protein sequence ID" value="OWK97684.1"/>
    <property type="molecule type" value="Genomic_DNA"/>
</dbReference>
<comment type="caution">
    <text evidence="1">The sequence shown here is derived from an EMBL/GenBank/DDBJ whole genome shotgun (WGS) entry which is preliminary data.</text>
</comment>
<keyword evidence="2" id="KW-1185">Reference proteome</keyword>
<protein>
    <submittedName>
        <fullName evidence="1">Uncharacterized protein</fullName>
    </submittedName>
</protein>
<name>A0A2D0A603_9FLAO</name>
<accession>A0A2D0A603</accession>
<proteinExistence type="predicted"/>
<evidence type="ECO:0000313" key="2">
    <source>
        <dbReference type="Proteomes" id="UP000197587"/>
    </source>
</evidence>
<reference evidence="1 2" key="1">
    <citation type="submission" date="2017-05" db="EMBL/GenBank/DDBJ databases">
        <title>Genome of Chryseobacterium haifense.</title>
        <authorList>
            <person name="Newman J.D."/>
        </authorList>
    </citation>
    <scope>NUCLEOTIDE SEQUENCE [LARGE SCALE GENOMIC DNA]</scope>
    <source>
        <strain evidence="1 2">DSM 19056</strain>
    </source>
</reference>
<evidence type="ECO:0000313" key="1">
    <source>
        <dbReference type="EMBL" id="OWK97684.1"/>
    </source>
</evidence>
<organism evidence="1 2">
    <name type="scientific">Kaistella haifensis DSM 19056</name>
    <dbReference type="NCBI Taxonomy" id="1450526"/>
    <lineage>
        <taxon>Bacteria</taxon>
        <taxon>Pseudomonadati</taxon>
        <taxon>Bacteroidota</taxon>
        <taxon>Flavobacteriia</taxon>
        <taxon>Flavobacteriales</taxon>
        <taxon>Weeksellaceae</taxon>
        <taxon>Chryseobacterium group</taxon>
        <taxon>Kaistella</taxon>
    </lineage>
</organism>